<dbReference type="Gene3D" id="3.40.50.300">
    <property type="entry name" value="P-loop containing nucleotide triphosphate hydrolases"/>
    <property type="match status" value="2"/>
</dbReference>
<dbReference type="RefSeq" id="WP_172174267.1">
    <property type="nucleotide sequence ID" value="NZ_WOEZ01000210.1"/>
</dbReference>
<dbReference type="AlphaFoldDB" id="A0A972SMA4"/>
<dbReference type="EMBL" id="WOEZ01000210">
    <property type="protein sequence ID" value="NPT60059.1"/>
    <property type="molecule type" value="Genomic_DNA"/>
</dbReference>
<reference evidence="4 5" key="1">
    <citation type="submission" date="2019-11" db="EMBL/GenBank/DDBJ databases">
        <title>Metabolism of dissolved organic matter in forest soils.</title>
        <authorList>
            <person name="Cyle K.T."/>
            <person name="Wilhelm R.C."/>
            <person name="Martinez C.E."/>
        </authorList>
    </citation>
    <scope>NUCLEOTIDE SEQUENCE [LARGE SCALE GENOMIC DNA]</scope>
    <source>
        <strain evidence="4 5">5N</strain>
    </source>
</reference>
<dbReference type="SMART" id="SM00382">
    <property type="entry name" value="AAA"/>
    <property type="match status" value="1"/>
</dbReference>
<name>A0A972SMA4_9BURK</name>
<sequence length="748" mass="81079">MTDVATVTLRVTGVRSQNPRGFGGAIFTGTPIDETGAVLNASAYVVVKATRAALGATCVERGQWWRVTGPLAQRRSVVDGFVLIEQQVEAEVAHLARPSGEHIVSFIADNPAFEGFGSVKARRLWERFGERLYCLLDAGDPAAFDAVLTDDAARRMIEAWARHGESRTLQWLQAQGFDVGIGRKVLAFFGGEAQARLEEDPYRLLSFTGRWKDVDRVAREQFDVGADDQRRLRGAVEEACYRMFANGHTVMLTADLMDHVVALLGRPPAGVRWRDLLAAAVSEGLSNGSIVQTGHGLQPLGALVMERQVAIAIQARLTSEDQQLLTPLDIDRVIARVHAQDGIELNPEQQSSIRLAATHAFVCITGGAGVGKTTVLKALYRLFDEAGVRVYQVALAGRAARRMKEATGRSAVTIASFLKAIDDAMFDGPTVLVIDEASMVDIISMSRLCEALPVHVRLVLVGDHHQLMPVGPGLVLHCVRQVEGVPVAELKTGKRFGDEIAAVASAVRAGHWPAVAANATAPVAFIPCEQHLIAELVVDLYALDTDATQVLSPLRNGPAGTKSLNRLCQERFTNGQPAVMCWNDEVEVPERCGFNLGDVVLCTRNLWDEGLQNGSLGRVVEVEPLTENSAGDPEQVLAWVEWDDGVGRALTRDMLDDIELGYAVTVHKAQGSQWSRVIIPVTDSKLLDRTLLYTAITRAQVQVILVGDVDAARHAVVAPPKAETRKVALDFALKRCLKLAAAEALEAL</sequence>
<dbReference type="CDD" id="cd17933">
    <property type="entry name" value="DEXSc_RecD-like"/>
    <property type="match status" value="1"/>
</dbReference>
<dbReference type="InterPro" id="IPR050534">
    <property type="entry name" value="Coronavir_polyprotein_1ab"/>
</dbReference>
<accession>A0A972SMA4</accession>
<dbReference type="InterPro" id="IPR029493">
    <property type="entry name" value="RecD2-like_HHH"/>
</dbReference>
<dbReference type="InterPro" id="IPR027417">
    <property type="entry name" value="P-loop_NTPase"/>
</dbReference>
<dbReference type="Gene3D" id="1.10.10.2220">
    <property type="match status" value="1"/>
</dbReference>
<dbReference type="PANTHER" id="PTHR43788:SF6">
    <property type="entry name" value="DNA HELICASE B"/>
    <property type="match status" value="1"/>
</dbReference>
<dbReference type="InterPro" id="IPR003593">
    <property type="entry name" value="AAA+_ATPase"/>
</dbReference>
<proteinExistence type="predicted"/>
<organism evidence="4 5">
    <name type="scientific">Paraburkholderia elongata</name>
    <dbReference type="NCBI Taxonomy" id="2675747"/>
    <lineage>
        <taxon>Bacteria</taxon>
        <taxon>Pseudomonadati</taxon>
        <taxon>Pseudomonadota</taxon>
        <taxon>Betaproteobacteria</taxon>
        <taxon>Burkholderiales</taxon>
        <taxon>Burkholderiaceae</taxon>
        <taxon>Paraburkholderia</taxon>
    </lineage>
</organism>
<keyword evidence="5" id="KW-1185">Reference proteome</keyword>
<dbReference type="Pfam" id="PF14490">
    <property type="entry name" value="HHH_RecD2"/>
    <property type="match status" value="1"/>
</dbReference>
<dbReference type="Gene3D" id="2.30.30.940">
    <property type="match status" value="1"/>
</dbReference>
<feature type="domain" description="AAA+ ATPase" evidence="3">
    <location>
        <begin position="358"/>
        <end position="489"/>
    </location>
</feature>
<evidence type="ECO:0000313" key="5">
    <source>
        <dbReference type="Proteomes" id="UP000655523"/>
    </source>
</evidence>
<dbReference type="PANTHER" id="PTHR43788">
    <property type="entry name" value="DNA2/NAM7 HELICASE FAMILY MEMBER"/>
    <property type="match status" value="1"/>
</dbReference>
<gene>
    <name evidence="4" type="ORF">GNZ13_37280</name>
</gene>
<evidence type="ECO:0000256" key="2">
    <source>
        <dbReference type="ARBA" id="ARBA00022840"/>
    </source>
</evidence>
<keyword evidence="2" id="KW-0067">ATP-binding</keyword>
<dbReference type="Pfam" id="PF13604">
    <property type="entry name" value="AAA_30"/>
    <property type="match status" value="1"/>
</dbReference>
<dbReference type="Proteomes" id="UP000655523">
    <property type="component" value="Unassembled WGS sequence"/>
</dbReference>
<dbReference type="GO" id="GO:0003678">
    <property type="term" value="F:DNA helicase activity"/>
    <property type="evidence" value="ECO:0007669"/>
    <property type="project" value="UniProtKB-ARBA"/>
</dbReference>
<evidence type="ECO:0000313" key="4">
    <source>
        <dbReference type="EMBL" id="NPT60059.1"/>
    </source>
</evidence>
<dbReference type="Pfam" id="PF13538">
    <property type="entry name" value="UvrD_C_2"/>
    <property type="match status" value="1"/>
</dbReference>
<dbReference type="CDD" id="cd18809">
    <property type="entry name" value="SF1_C_RecD"/>
    <property type="match status" value="1"/>
</dbReference>
<dbReference type="GO" id="GO:0005524">
    <property type="term" value="F:ATP binding"/>
    <property type="evidence" value="ECO:0007669"/>
    <property type="project" value="UniProtKB-KW"/>
</dbReference>
<protein>
    <submittedName>
        <fullName evidence="4">AAA family ATPase</fullName>
    </submittedName>
</protein>
<evidence type="ECO:0000256" key="1">
    <source>
        <dbReference type="ARBA" id="ARBA00022741"/>
    </source>
</evidence>
<keyword evidence="1" id="KW-0547">Nucleotide-binding</keyword>
<dbReference type="InterPro" id="IPR027785">
    <property type="entry name" value="UvrD-like_helicase_C"/>
</dbReference>
<comment type="caution">
    <text evidence="4">The sequence shown here is derived from an EMBL/GenBank/DDBJ whole genome shotgun (WGS) entry which is preliminary data.</text>
</comment>
<evidence type="ECO:0000259" key="3">
    <source>
        <dbReference type="SMART" id="SM00382"/>
    </source>
</evidence>
<dbReference type="SUPFAM" id="SSF52540">
    <property type="entry name" value="P-loop containing nucleoside triphosphate hydrolases"/>
    <property type="match status" value="1"/>
</dbReference>